<dbReference type="Proteomes" id="UP000247755">
    <property type="component" value="Unassembled WGS sequence"/>
</dbReference>
<name>A0A318IWA5_BURPY</name>
<sequence>MQKPRVAVALPREVIGTSRLKAKQIEAGQ</sequence>
<organism evidence="1 2">
    <name type="scientific">Burkholderia pyrrocinia</name>
    <name type="common">Pseudomonas pyrrocinia</name>
    <dbReference type="NCBI Taxonomy" id="60550"/>
    <lineage>
        <taxon>Bacteria</taxon>
        <taxon>Pseudomonadati</taxon>
        <taxon>Pseudomonadota</taxon>
        <taxon>Betaproteobacteria</taxon>
        <taxon>Burkholderiales</taxon>
        <taxon>Burkholderiaceae</taxon>
        <taxon>Burkholderia</taxon>
        <taxon>Burkholderia cepacia complex</taxon>
    </lineage>
</organism>
<gene>
    <name evidence="1" type="ORF">NA66_1003165</name>
</gene>
<protein>
    <submittedName>
        <fullName evidence="1">Uncharacterized protein</fullName>
    </submittedName>
</protein>
<proteinExistence type="predicted"/>
<accession>A0A318IWA5</accession>
<dbReference type="EMBL" id="QJJY01000003">
    <property type="protein sequence ID" value="PXX38187.1"/>
    <property type="molecule type" value="Genomic_DNA"/>
</dbReference>
<evidence type="ECO:0000313" key="1">
    <source>
        <dbReference type="EMBL" id="PXX38187.1"/>
    </source>
</evidence>
<comment type="caution">
    <text evidence="1">The sequence shown here is derived from an EMBL/GenBank/DDBJ whole genome shotgun (WGS) entry which is preliminary data.</text>
</comment>
<reference evidence="1 2" key="1">
    <citation type="submission" date="2018-05" db="EMBL/GenBank/DDBJ databases">
        <title>Comparative genomics of bacterial root endophytes of switchgrass collected from native prairies over two seasons.</title>
        <authorList>
            <person name="Tang Y."/>
        </authorList>
    </citation>
    <scope>NUCLEOTIDE SEQUENCE [LARGE SCALE GENOMIC DNA]</scope>
    <source>
        <strain evidence="1 2">NFIX32</strain>
    </source>
</reference>
<evidence type="ECO:0000313" key="2">
    <source>
        <dbReference type="Proteomes" id="UP000247755"/>
    </source>
</evidence>
<dbReference type="AlphaFoldDB" id="A0A318IWA5"/>